<dbReference type="RefSeq" id="WP_184676789.1">
    <property type="nucleotide sequence ID" value="NZ_JACHGY010000001.1"/>
</dbReference>
<sequence>MQRETVSRWFAVPKYYARDKYDAPLATILSVHPDDLPYAHLLFQPDADIDPTVAAHQHLQPLDNLKTLSQRESRGGTTYSGTGPLAEASLPELLYEAARRLMFDADRTRERINRAVAHPWYAYVRAMIESDPPEPQKDDLLLPGEMTPLVREAEGLARTFDVPGLATSMRGEDPLDGLVDTIRGLCGSKIYQLYDDLMKARLRLRVGTITLAEYHNAVDPIKAEHRELLQSQSHAELDKAQRQFEVHTTGEAEQDAPGTGSFRLMIDQNTEGRKAAKRALEDRHFPSK</sequence>
<name>A0A7X0H4N5_9BACT</name>
<dbReference type="Proteomes" id="UP000541810">
    <property type="component" value="Unassembled WGS sequence"/>
</dbReference>
<protein>
    <submittedName>
        <fullName evidence="1">Uncharacterized protein</fullName>
    </submittedName>
</protein>
<gene>
    <name evidence="1" type="ORF">HNQ40_001009</name>
</gene>
<organism evidence="1 2">
    <name type="scientific">Algisphaera agarilytica</name>
    <dbReference type="NCBI Taxonomy" id="1385975"/>
    <lineage>
        <taxon>Bacteria</taxon>
        <taxon>Pseudomonadati</taxon>
        <taxon>Planctomycetota</taxon>
        <taxon>Phycisphaerae</taxon>
        <taxon>Phycisphaerales</taxon>
        <taxon>Phycisphaeraceae</taxon>
        <taxon>Algisphaera</taxon>
    </lineage>
</organism>
<comment type="caution">
    <text evidence="1">The sequence shown here is derived from an EMBL/GenBank/DDBJ whole genome shotgun (WGS) entry which is preliminary data.</text>
</comment>
<proteinExistence type="predicted"/>
<reference evidence="1 2" key="1">
    <citation type="submission" date="2020-08" db="EMBL/GenBank/DDBJ databases">
        <title>Genomic Encyclopedia of Type Strains, Phase IV (KMG-IV): sequencing the most valuable type-strain genomes for metagenomic binning, comparative biology and taxonomic classification.</title>
        <authorList>
            <person name="Goeker M."/>
        </authorList>
    </citation>
    <scope>NUCLEOTIDE SEQUENCE [LARGE SCALE GENOMIC DNA]</scope>
    <source>
        <strain evidence="1 2">DSM 103725</strain>
    </source>
</reference>
<keyword evidence="2" id="KW-1185">Reference proteome</keyword>
<dbReference type="EMBL" id="JACHGY010000001">
    <property type="protein sequence ID" value="MBB6429203.1"/>
    <property type="molecule type" value="Genomic_DNA"/>
</dbReference>
<evidence type="ECO:0000313" key="1">
    <source>
        <dbReference type="EMBL" id="MBB6429203.1"/>
    </source>
</evidence>
<dbReference type="AlphaFoldDB" id="A0A7X0H4N5"/>
<evidence type="ECO:0000313" key="2">
    <source>
        <dbReference type="Proteomes" id="UP000541810"/>
    </source>
</evidence>
<accession>A0A7X0H4N5</accession>